<dbReference type="Proteomes" id="UP000324800">
    <property type="component" value="Unassembled WGS sequence"/>
</dbReference>
<protein>
    <submittedName>
        <fullName evidence="1">Uncharacterized protein</fullName>
    </submittedName>
</protein>
<dbReference type="EMBL" id="SNRW01005293">
    <property type="protein sequence ID" value="KAA6385375.1"/>
    <property type="molecule type" value="Genomic_DNA"/>
</dbReference>
<reference evidence="1 2" key="1">
    <citation type="submission" date="2019-03" db="EMBL/GenBank/DDBJ databases">
        <title>Single cell metagenomics reveals metabolic interactions within the superorganism composed of flagellate Streblomastix strix and complex community of Bacteroidetes bacteria on its surface.</title>
        <authorList>
            <person name="Treitli S.C."/>
            <person name="Kolisko M."/>
            <person name="Husnik F."/>
            <person name="Keeling P."/>
            <person name="Hampl V."/>
        </authorList>
    </citation>
    <scope>NUCLEOTIDE SEQUENCE [LARGE SCALE GENOMIC DNA]</scope>
    <source>
        <strain evidence="1">ST1C</strain>
    </source>
</reference>
<dbReference type="AlphaFoldDB" id="A0A5J4VS25"/>
<gene>
    <name evidence="1" type="ORF">EZS28_019101</name>
</gene>
<sequence>MDGDLHMLDDILRHGEILFGSTRYNTISPDVYIRQEENELLNQKAEKTDLDEYYSKSETFAKKEVYTKTEADQLLSEKADKTELIDLYSKQ</sequence>
<evidence type="ECO:0000313" key="2">
    <source>
        <dbReference type="Proteomes" id="UP000324800"/>
    </source>
</evidence>
<name>A0A5J4VS25_9EUKA</name>
<comment type="caution">
    <text evidence="1">The sequence shown here is derived from an EMBL/GenBank/DDBJ whole genome shotgun (WGS) entry which is preliminary data.</text>
</comment>
<evidence type="ECO:0000313" key="1">
    <source>
        <dbReference type="EMBL" id="KAA6385375.1"/>
    </source>
</evidence>
<organism evidence="1 2">
    <name type="scientific">Streblomastix strix</name>
    <dbReference type="NCBI Taxonomy" id="222440"/>
    <lineage>
        <taxon>Eukaryota</taxon>
        <taxon>Metamonada</taxon>
        <taxon>Preaxostyla</taxon>
        <taxon>Oxymonadida</taxon>
        <taxon>Streblomastigidae</taxon>
        <taxon>Streblomastix</taxon>
    </lineage>
</organism>
<proteinExistence type="predicted"/>
<accession>A0A5J4VS25</accession>